<name>A0AA40CHS6_9PEZI</name>
<dbReference type="InterPro" id="IPR004045">
    <property type="entry name" value="Glutathione_S-Trfase_N"/>
</dbReference>
<dbReference type="CDD" id="cd00570">
    <property type="entry name" value="GST_N_family"/>
    <property type="match status" value="1"/>
</dbReference>
<dbReference type="InterPro" id="IPR036249">
    <property type="entry name" value="Thioredoxin-like_sf"/>
</dbReference>
<dbReference type="AlphaFoldDB" id="A0AA40CHS6"/>
<keyword evidence="4" id="KW-1185">Reference proteome</keyword>
<dbReference type="SUPFAM" id="SSF52833">
    <property type="entry name" value="Thioredoxin-like"/>
    <property type="match status" value="1"/>
</dbReference>
<dbReference type="Proteomes" id="UP001174936">
    <property type="component" value="Unassembled WGS sequence"/>
</dbReference>
<dbReference type="InterPro" id="IPR036282">
    <property type="entry name" value="Glutathione-S-Trfase_C_sf"/>
</dbReference>
<dbReference type="Gene3D" id="1.20.1050.10">
    <property type="match status" value="1"/>
</dbReference>
<evidence type="ECO:0000259" key="1">
    <source>
        <dbReference type="Pfam" id="PF13417"/>
    </source>
</evidence>
<dbReference type="Pfam" id="PF25907">
    <property type="entry name" value="DUF7962"/>
    <property type="match status" value="1"/>
</dbReference>
<reference evidence="3" key="1">
    <citation type="submission" date="2023-06" db="EMBL/GenBank/DDBJ databases">
        <title>Genome-scale phylogeny and comparative genomics of the fungal order Sordariales.</title>
        <authorList>
            <consortium name="Lawrence Berkeley National Laboratory"/>
            <person name="Hensen N."/>
            <person name="Bonometti L."/>
            <person name="Westerberg I."/>
            <person name="Brannstrom I.O."/>
            <person name="Guillou S."/>
            <person name="Cros-Aarteil S."/>
            <person name="Calhoun S."/>
            <person name="Haridas S."/>
            <person name="Kuo A."/>
            <person name="Mondo S."/>
            <person name="Pangilinan J."/>
            <person name="Riley R."/>
            <person name="Labutti K."/>
            <person name="Andreopoulos B."/>
            <person name="Lipzen A."/>
            <person name="Chen C."/>
            <person name="Yanf M."/>
            <person name="Daum C."/>
            <person name="Ng V."/>
            <person name="Clum A."/>
            <person name="Steindorff A."/>
            <person name="Ohm R."/>
            <person name="Martin F."/>
            <person name="Silar P."/>
            <person name="Natvig D."/>
            <person name="Lalanne C."/>
            <person name="Gautier V."/>
            <person name="Ament-Velasquez S.L."/>
            <person name="Kruys A."/>
            <person name="Hutchinson M.I."/>
            <person name="Powell A.J."/>
            <person name="Barry K."/>
            <person name="Miller A.N."/>
            <person name="Grigoriev I.V."/>
            <person name="Debuchy R."/>
            <person name="Gladieux P."/>
            <person name="Thoren M.H."/>
            <person name="Johannesson H."/>
        </authorList>
    </citation>
    <scope>NUCLEOTIDE SEQUENCE</scope>
    <source>
        <strain evidence="3">SMH2532-1</strain>
    </source>
</reference>
<evidence type="ECO:0008006" key="5">
    <source>
        <dbReference type="Google" id="ProtNLM"/>
    </source>
</evidence>
<accession>A0AA40CHS6</accession>
<protein>
    <recommendedName>
        <fullName evidence="5">GST N-terminal domain-containing protein</fullName>
    </recommendedName>
</protein>
<evidence type="ECO:0000313" key="4">
    <source>
        <dbReference type="Proteomes" id="UP001174936"/>
    </source>
</evidence>
<sequence>MSSPVPPPIVLYHYPFSPYARRIVWYLRLRGISYLQCLQPPILPRPDISLLGLKYRRIPILSIGRDIYLDTRLILPKLESLVPGPPLSAPPGSPSLALQSLLSLWTTSSPGGLFAHAMNLLPGADLPLLRDPAFQRDRADFVGGGGARVSREESMGAIRDAVALLEGTVLADGREWVLGGEGGPSLGDIEAVWVVHWLTGLKGALDERVVSGEKFPRVYAWLGRFQRAVEEAKGRVEVRTVEGEEARGVISGAERVEGGCGGVDGEEPVVRKYGLREGDLVEVWPVDTGSAHVDVGRLVGLSAVEVVFETDKGFRVHAPRDGFRVKPVKRAEASL</sequence>
<evidence type="ECO:0000313" key="3">
    <source>
        <dbReference type="EMBL" id="KAK0638765.1"/>
    </source>
</evidence>
<evidence type="ECO:0000259" key="2">
    <source>
        <dbReference type="Pfam" id="PF25907"/>
    </source>
</evidence>
<feature type="domain" description="DUF7962" evidence="2">
    <location>
        <begin position="117"/>
        <end position="233"/>
    </location>
</feature>
<feature type="domain" description="GST N-terminal" evidence="1">
    <location>
        <begin position="11"/>
        <end position="86"/>
    </location>
</feature>
<organism evidence="3 4">
    <name type="scientific">Cercophora newfieldiana</name>
    <dbReference type="NCBI Taxonomy" id="92897"/>
    <lineage>
        <taxon>Eukaryota</taxon>
        <taxon>Fungi</taxon>
        <taxon>Dikarya</taxon>
        <taxon>Ascomycota</taxon>
        <taxon>Pezizomycotina</taxon>
        <taxon>Sordariomycetes</taxon>
        <taxon>Sordariomycetidae</taxon>
        <taxon>Sordariales</taxon>
        <taxon>Lasiosphaeriaceae</taxon>
        <taxon>Cercophora</taxon>
    </lineage>
</organism>
<proteinExistence type="predicted"/>
<dbReference type="SUPFAM" id="SSF47616">
    <property type="entry name" value="GST C-terminal domain-like"/>
    <property type="match status" value="1"/>
</dbReference>
<dbReference type="InterPro" id="IPR058268">
    <property type="entry name" value="DUF7962"/>
</dbReference>
<gene>
    <name evidence="3" type="ORF">B0T16DRAFT_338623</name>
</gene>
<dbReference type="Pfam" id="PF13417">
    <property type="entry name" value="GST_N_3"/>
    <property type="match status" value="1"/>
</dbReference>
<comment type="caution">
    <text evidence="3">The sequence shown here is derived from an EMBL/GenBank/DDBJ whole genome shotgun (WGS) entry which is preliminary data.</text>
</comment>
<dbReference type="Gene3D" id="3.40.30.110">
    <property type="match status" value="2"/>
</dbReference>
<dbReference type="EMBL" id="JAULSV010000007">
    <property type="protein sequence ID" value="KAK0638765.1"/>
    <property type="molecule type" value="Genomic_DNA"/>
</dbReference>